<organism evidence="1 2">
    <name type="scientific">Dryococelus australis</name>
    <dbReference type="NCBI Taxonomy" id="614101"/>
    <lineage>
        <taxon>Eukaryota</taxon>
        <taxon>Metazoa</taxon>
        <taxon>Ecdysozoa</taxon>
        <taxon>Arthropoda</taxon>
        <taxon>Hexapoda</taxon>
        <taxon>Insecta</taxon>
        <taxon>Pterygota</taxon>
        <taxon>Neoptera</taxon>
        <taxon>Polyneoptera</taxon>
        <taxon>Phasmatodea</taxon>
        <taxon>Verophasmatodea</taxon>
        <taxon>Anareolatae</taxon>
        <taxon>Phasmatidae</taxon>
        <taxon>Eurycanthinae</taxon>
        <taxon>Dryococelus</taxon>
    </lineage>
</organism>
<sequence>MSRYWSSRRAAALRRREITARVSSRPIQFRACPRSNDLPAAIGNFPPARHWGGGGDDFRSELSAARVSPIASNGANWIGERVIRRAAVCPPALTLWREPGSSVRGVNVAGAGWSADPPPSAGPGSDVRTSNPLAHVTDDFLALVSRSFGSASGSCFEKLRLRFPDFSSASEQITPSEGKHVSAIAQHVIRALRRGRFWWKGRGVADTARGGKGRGGNQYIELQPATLCRPTA</sequence>
<evidence type="ECO:0000313" key="2">
    <source>
        <dbReference type="Proteomes" id="UP001159363"/>
    </source>
</evidence>
<dbReference type="Proteomes" id="UP001159363">
    <property type="component" value="Chromosome 3"/>
</dbReference>
<accession>A0ABQ9HWV0</accession>
<dbReference type="EMBL" id="JARBHB010000003">
    <property type="protein sequence ID" value="KAJ8888576.1"/>
    <property type="molecule type" value="Genomic_DNA"/>
</dbReference>
<keyword evidence="2" id="KW-1185">Reference proteome</keyword>
<reference evidence="1 2" key="1">
    <citation type="submission" date="2023-02" db="EMBL/GenBank/DDBJ databases">
        <title>LHISI_Scaffold_Assembly.</title>
        <authorList>
            <person name="Stuart O.P."/>
            <person name="Cleave R."/>
            <person name="Magrath M.J.L."/>
            <person name="Mikheyev A.S."/>
        </authorList>
    </citation>
    <scope>NUCLEOTIDE SEQUENCE [LARGE SCALE GENOMIC DNA]</scope>
    <source>
        <strain evidence="1">Daus_M_001</strain>
        <tissue evidence="1">Leg muscle</tissue>
    </source>
</reference>
<protein>
    <submittedName>
        <fullName evidence="1">Uncharacterized protein</fullName>
    </submittedName>
</protein>
<name>A0ABQ9HWV0_9NEOP</name>
<comment type="caution">
    <text evidence="1">The sequence shown here is derived from an EMBL/GenBank/DDBJ whole genome shotgun (WGS) entry which is preliminary data.</text>
</comment>
<proteinExistence type="predicted"/>
<gene>
    <name evidence="1" type="ORF">PR048_008067</name>
</gene>
<evidence type="ECO:0000313" key="1">
    <source>
        <dbReference type="EMBL" id="KAJ8888576.1"/>
    </source>
</evidence>